<dbReference type="Proteomes" id="UP000594454">
    <property type="component" value="Chromosome 1"/>
</dbReference>
<feature type="region of interest" description="Disordered" evidence="3">
    <location>
        <begin position="345"/>
        <end position="409"/>
    </location>
</feature>
<dbReference type="PANTHER" id="PTHR24366:SF96">
    <property type="entry name" value="LEUCINE RICH REPEAT CONTAINING 53"/>
    <property type="match status" value="1"/>
</dbReference>
<dbReference type="AlphaFoldDB" id="A0A7R8YMF9"/>
<dbReference type="Gene3D" id="3.80.10.10">
    <property type="entry name" value="Ribonuclease Inhibitor"/>
    <property type="match status" value="1"/>
</dbReference>
<protein>
    <submittedName>
        <fullName evidence="5">Uncharacterized protein</fullName>
    </submittedName>
</protein>
<keyword evidence="1" id="KW-0433">Leucine-rich repeat</keyword>
<feature type="region of interest" description="Disordered" evidence="3">
    <location>
        <begin position="447"/>
        <end position="472"/>
    </location>
</feature>
<feature type="compositionally biased region" description="Low complexity" evidence="3">
    <location>
        <begin position="447"/>
        <end position="461"/>
    </location>
</feature>
<dbReference type="InParanoid" id="A0A7R8YMF9"/>
<dbReference type="PANTHER" id="PTHR24366">
    <property type="entry name" value="IG(IMMUNOGLOBULIN) AND LRR(LEUCINE RICH REPEAT) DOMAINS"/>
    <property type="match status" value="1"/>
</dbReference>
<evidence type="ECO:0000313" key="6">
    <source>
        <dbReference type="Proteomes" id="UP000594454"/>
    </source>
</evidence>
<feature type="transmembrane region" description="Helical" evidence="4">
    <location>
        <begin position="613"/>
        <end position="638"/>
    </location>
</feature>
<evidence type="ECO:0000256" key="1">
    <source>
        <dbReference type="ARBA" id="ARBA00022614"/>
    </source>
</evidence>
<organism evidence="5 6">
    <name type="scientific">Hermetia illucens</name>
    <name type="common">Black soldier fly</name>
    <dbReference type="NCBI Taxonomy" id="343691"/>
    <lineage>
        <taxon>Eukaryota</taxon>
        <taxon>Metazoa</taxon>
        <taxon>Ecdysozoa</taxon>
        <taxon>Arthropoda</taxon>
        <taxon>Hexapoda</taxon>
        <taxon>Insecta</taxon>
        <taxon>Pterygota</taxon>
        <taxon>Neoptera</taxon>
        <taxon>Endopterygota</taxon>
        <taxon>Diptera</taxon>
        <taxon>Brachycera</taxon>
        <taxon>Stratiomyomorpha</taxon>
        <taxon>Stratiomyidae</taxon>
        <taxon>Hermetiinae</taxon>
        <taxon>Hermetia</taxon>
    </lineage>
</organism>
<dbReference type="InterPro" id="IPR001611">
    <property type="entry name" value="Leu-rich_rpt"/>
</dbReference>
<keyword evidence="4" id="KW-0472">Membrane</keyword>
<dbReference type="SMART" id="SM00369">
    <property type="entry name" value="LRR_TYP"/>
    <property type="match status" value="3"/>
</dbReference>
<gene>
    <name evidence="5" type="ORF">HERILL_LOCUS774</name>
</gene>
<dbReference type="OrthoDB" id="26525at2759"/>
<keyword evidence="4" id="KW-1133">Transmembrane helix</keyword>
<reference evidence="5 6" key="1">
    <citation type="submission" date="2020-11" db="EMBL/GenBank/DDBJ databases">
        <authorList>
            <person name="Wallbank WR R."/>
            <person name="Pardo Diaz C."/>
            <person name="Kozak K."/>
            <person name="Martin S."/>
            <person name="Jiggins C."/>
            <person name="Moest M."/>
            <person name="Warren A I."/>
            <person name="Generalovic N T."/>
            <person name="Byers J.R.P. K."/>
            <person name="Montejo-Kovacevich G."/>
            <person name="Yen C E."/>
        </authorList>
    </citation>
    <scope>NUCLEOTIDE SEQUENCE [LARGE SCALE GENOMIC DNA]</scope>
</reference>
<dbReference type="InterPro" id="IPR003591">
    <property type="entry name" value="Leu-rich_rpt_typical-subtyp"/>
</dbReference>
<keyword evidence="2" id="KW-0677">Repeat</keyword>
<name>A0A7R8YMF9_HERIL</name>
<evidence type="ECO:0000256" key="3">
    <source>
        <dbReference type="SAM" id="MobiDB-lite"/>
    </source>
</evidence>
<keyword evidence="4" id="KW-0812">Transmembrane</keyword>
<dbReference type="SUPFAM" id="SSF52058">
    <property type="entry name" value="L domain-like"/>
    <property type="match status" value="1"/>
</dbReference>
<evidence type="ECO:0000256" key="4">
    <source>
        <dbReference type="SAM" id="Phobius"/>
    </source>
</evidence>
<proteinExistence type="predicted"/>
<feature type="compositionally biased region" description="Low complexity" evidence="3">
    <location>
        <begin position="345"/>
        <end position="373"/>
    </location>
</feature>
<accession>A0A7R8YMF9</accession>
<keyword evidence="6" id="KW-1185">Reference proteome</keyword>
<dbReference type="InterPro" id="IPR032675">
    <property type="entry name" value="LRR_dom_sf"/>
</dbReference>
<sequence>MLQSKSFALTKSKRIRTKRCNNPGRHVSKIIGLFIFTGFISWFILANIPEDKNANTPIRSFKRIGARNQVSNKESGWCGGVIEITLFNITFPGSALKKNWLTGGFNVKKLFISNSELKAIESDAFKSPVFRQLTELEISYASIAFLKKGSFDHLTSLTNLKLDHSVNDFSTEYLDGIQNNIKQIEIHGVSDLHAPNELFGSLLLPKLQTLDLGNNNFGDTINESTFQNVTPSSILNLTDCKISSLHPRTFKVNRAGPASLYLENNNLKKVSDEVFEPMVERYIRFTITLRGNPWNCTYELLPLIKLITENERVYADNPKCASPPEFAGKELHPDIFVTLPATTTTEGSISSTTSTTKPITTTTEMPWPTLTTTAEGSISPTANTTFTTTTEMSSPISTTSTEGSTSSTTITTNAITTTTATAEGSISSTISTPNTTITTEMFIPISTTTTKGPTISTTTQIPASTSTKDPEESSLTEIVCEDHVEDICTPGSCDSKSILYVKEMDIKFNISKVSSRAVQITIERPAKDFSIVWFTPAIKDFNKVQNHYTEHNLGCVELEMQNFTIQGLELGAVYIFCIVKGNDAEMTPLNCRSHLVEVDCNETDLLDPESKTALVWSVVSILAAVLLGAVTMFCVIQFNPALLKGTKRIVILAKNTAEVPIIPKGKSKSDKVLGMNSIKRNISDRRLSSVSTESTREYTVSDYEVISSQLATTIRKDSLNFERLQTNSPPPLPKILSEGSVPQLTIQSDKLECAVQSNEDYYVLNSRA</sequence>
<dbReference type="EMBL" id="LR899009">
    <property type="protein sequence ID" value="CAD7077427.1"/>
    <property type="molecule type" value="Genomic_DNA"/>
</dbReference>
<dbReference type="Pfam" id="PF00560">
    <property type="entry name" value="LRR_1"/>
    <property type="match status" value="1"/>
</dbReference>
<evidence type="ECO:0000256" key="2">
    <source>
        <dbReference type="ARBA" id="ARBA00022737"/>
    </source>
</evidence>
<feature type="compositionally biased region" description="Low complexity" evidence="3">
    <location>
        <begin position="381"/>
        <end position="409"/>
    </location>
</feature>
<feature type="transmembrane region" description="Helical" evidence="4">
    <location>
        <begin position="26"/>
        <end position="45"/>
    </location>
</feature>
<dbReference type="Pfam" id="PF13855">
    <property type="entry name" value="LRR_8"/>
    <property type="match status" value="1"/>
</dbReference>
<evidence type="ECO:0000313" key="5">
    <source>
        <dbReference type="EMBL" id="CAD7077427.1"/>
    </source>
</evidence>